<evidence type="ECO:0000256" key="1">
    <source>
        <dbReference type="ARBA" id="ARBA00022670"/>
    </source>
</evidence>
<comment type="similarity">
    <text evidence="8">Belongs to the peptidase M48 family. BepA subfamily.</text>
</comment>
<evidence type="ECO:0000256" key="8">
    <source>
        <dbReference type="HAMAP-Rule" id="MF_00997"/>
    </source>
</evidence>
<feature type="domain" description="Peptidase M48" evidence="9">
    <location>
        <begin position="70"/>
        <end position="257"/>
    </location>
</feature>
<evidence type="ECO:0000259" key="9">
    <source>
        <dbReference type="Pfam" id="PF01435"/>
    </source>
</evidence>
<evidence type="ECO:0000256" key="5">
    <source>
        <dbReference type="ARBA" id="ARBA00022801"/>
    </source>
</evidence>
<keyword evidence="6 8" id="KW-0862">Zinc</keyword>
<dbReference type="EC" id="3.4.-.-" evidence="8"/>
<dbReference type="PANTHER" id="PTHR22726:SF1">
    <property type="entry name" value="METALLOENDOPEPTIDASE OMA1, MITOCHONDRIAL"/>
    <property type="match status" value="1"/>
</dbReference>
<protein>
    <recommendedName>
        <fullName evidence="8">Putative beta-barrel assembly-enhancing protease</fullName>
        <ecNumber evidence="8">3.4.-.-</ecNumber>
    </recommendedName>
</protein>
<gene>
    <name evidence="10" type="ORF">KDN34_09150</name>
</gene>
<evidence type="ECO:0000313" key="11">
    <source>
        <dbReference type="Proteomes" id="UP000679575"/>
    </source>
</evidence>
<keyword evidence="7 8" id="KW-0482">Metalloprotease</keyword>
<dbReference type="SUPFAM" id="SSF48452">
    <property type="entry name" value="TPR-like"/>
    <property type="match status" value="1"/>
</dbReference>
<dbReference type="InterPro" id="IPR051156">
    <property type="entry name" value="Mito/Outer_Membr_Metalloprot"/>
</dbReference>
<comment type="function">
    <text evidence="8">Functions as both a chaperone and a metalloprotease. Maintains the integrity of the outer membrane by promoting either the assembly or the elimination of outer membrane proteins, depending on their folding state.</text>
</comment>
<feature type="binding site" evidence="8">
    <location>
        <position position="199"/>
    </location>
    <ligand>
        <name>Zn(2+)</name>
        <dbReference type="ChEBI" id="CHEBI:29105"/>
        <note>catalytic</note>
    </ligand>
</feature>
<sequence length="486" mass="54231" precursor="true">MFSCFKRLILTSVAAASLGVCAHSFASSDDLPDLGTAASHALSIDKEMIYGDAYMRVIRAQAPVLYDPLLAQYITELGNRLVAHANNVRTPFYFFMLQNDEINAFAFFGGHVAVHTGLFLYADNESEMASVLAHEISHVTQRHLARSIEAQQKTGPVTLAGMLGAILLTIAAPQAGMAALASTQALSAQSQINYTRQHEQEADRFGMQTMVAAGFDPNAAATFFSKLAAKYRYTSKPPQMLLTHPLPESRISEARDRAAQYPHITVAPSLNFHLAKARIQVRFSSYTDTAVLSLFNEQLAKKDYVFKEAALYGKALALFRMKDYKGAEAIIDPLLKQDPDNLFYLDTKTDLLTEAKKYDQAIKLLEAQRQMRPSSLVINTNLANAYLEDKQAAKAIPILEQMTFDDKENLLPFQMLNEAYEQTGNKAMQYYEKAEVMALRADFSGAIDQLNFAYRESDGQPLQIARIEAKLRQFRDAEEQMKSLKQ</sequence>
<evidence type="ECO:0000256" key="2">
    <source>
        <dbReference type="ARBA" id="ARBA00022723"/>
    </source>
</evidence>
<dbReference type="Proteomes" id="UP000679575">
    <property type="component" value="Chromosome"/>
</dbReference>
<feature type="binding site" evidence="8">
    <location>
        <position position="134"/>
    </location>
    <ligand>
        <name>Zn(2+)</name>
        <dbReference type="ChEBI" id="CHEBI:29105"/>
        <note>catalytic</note>
    </ligand>
</feature>
<dbReference type="Gene3D" id="1.25.40.10">
    <property type="entry name" value="Tetratricopeptide repeat domain"/>
    <property type="match status" value="1"/>
</dbReference>
<accession>A0ABX7YNX0</accession>
<feature type="active site" evidence="8">
    <location>
        <position position="135"/>
    </location>
</feature>
<feature type="chain" id="PRO_5044947679" description="Putative beta-barrel assembly-enhancing protease" evidence="8">
    <location>
        <begin position="23"/>
        <end position="486"/>
    </location>
</feature>
<dbReference type="RefSeq" id="WP_212593510.1">
    <property type="nucleotide sequence ID" value="NZ_CP073587.1"/>
</dbReference>
<dbReference type="Gene3D" id="3.30.2010.10">
    <property type="entry name" value="Metalloproteases ('zincins'), catalytic domain"/>
    <property type="match status" value="1"/>
</dbReference>
<evidence type="ECO:0000256" key="7">
    <source>
        <dbReference type="ARBA" id="ARBA00023049"/>
    </source>
</evidence>
<feature type="signal peptide" evidence="8">
    <location>
        <begin position="1"/>
        <end position="22"/>
    </location>
</feature>
<feature type="binding site" evidence="8">
    <location>
        <position position="138"/>
    </location>
    <ligand>
        <name>Zn(2+)</name>
        <dbReference type="ChEBI" id="CHEBI:29105"/>
        <note>catalytic</note>
    </ligand>
</feature>
<comment type="subcellular location">
    <subcellularLocation>
        <location evidence="8">Periplasm</location>
    </subcellularLocation>
</comment>
<evidence type="ECO:0000313" key="10">
    <source>
        <dbReference type="EMBL" id="QUN04453.1"/>
    </source>
</evidence>
<dbReference type="PANTHER" id="PTHR22726">
    <property type="entry name" value="METALLOENDOPEPTIDASE OMA1"/>
    <property type="match status" value="1"/>
</dbReference>
<reference evidence="10 11" key="1">
    <citation type="submission" date="2021-04" db="EMBL/GenBank/DDBJ databases">
        <title>Novel species identification of genus Shewanella.</title>
        <authorList>
            <person name="Liu G."/>
        </authorList>
    </citation>
    <scope>NUCLEOTIDE SEQUENCE [LARGE SCALE GENOMIC DNA]</scope>
    <source>
        <strain evidence="10 11">FJAT-54481</strain>
    </source>
</reference>
<keyword evidence="11" id="KW-1185">Reference proteome</keyword>
<dbReference type="InterPro" id="IPR001915">
    <property type="entry name" value="Peptidase_M48"/>
</dbReference>
<dbReference type="HAMAP" id="MF_00997">
    <property type="entry name" value="Protease_BepA"/>
    <property type="match status" value="1"/>
</dbReference>
<keyword evidence="1 8" id="KW-0645">Protease</keyword>
<dbReference type="Pfam" id="PF14559">
    <property type="entry name" value="TPR_19"/>
    <property type="match status" value="1"/>
</dbReference>
<dbReference type="CDD" id="cd07333">
    <property type="entry name" value="M48C_bepA_like"/>
    <property type="match status" value="1"/>
</dbReference>
<comment type="cofactor">
    <cofactor evidence="8">
        <name>Zn(2+)</name>
        <dbReference type="ChEBI" id="CHEBI:29105"/>
    </cofactor>
    <text evidence="8">Binds 1 zinc ion per subunit.</text>
</comment>
<keyword evidence="4 8" id="KW-0574">Periplasm</keyword>
<keyword evidence="3 8" id="KW-0732">Signal</keyword>
<dbReference type="InterPro" id="IPR030873">
    <property type="entry name" value="Protease_BepA"/>
</dbReference>
<name>A0ABX7YNX0_9GAMM</name>
<dbReference type="EMBL" id="CP073587">
    <property type="protein sequence ID" value="QUN04453.1"/>
    <property type="molecule type" value="Genomic_DNA"/>
</dbReference>
<evidence type="ECO:0000256" key="3">
    <source>
        <dbReference type="ARBA" id="ARBA00022729"/>
    </source>
</evidence>
<organism evidence="10 11">
    <name type="scientific">Shewanella yunxiaonensis</name>
    <dbReference type="NCBI Taxonomy" id="2829809"/>
    <lineage>
        <taxon>Bacteria</taxon>
        <taxon>Pseudomonadati</taxon>
        <taxon>Pseudomonadota</taxon>
        <taxon>Gammaproteobacteria</taxon>
        <taxon>Alteromonadales</taxon>
        <taxon>Shewanellaceae</taxon>
        <taxon>Shewanella</taxon>
    </lineage>
</organism>
<feature type="active site" description="Proton donor" evidence="8">
    <location>
        <position position="203"/>
    </location>
</feature>
<dbReference type="InterPro" id="IPR011990">
    <property type="entry name" value="TPR-like_helical_dom_sf"/>
</dbReference>
<keyword evidence="2 8" id="KW-0479">Metal-binding</keyword>
<keyword evidence="5 8" id="KW-0378">Hydrolase</keyword>
<dbReference type="Pfam" id="PF01435">
    <property type="entry name" value="Peptidase_M48"/>
    <property type="match status" value="1"/>
</dbReference>
<evidence type="ECO:0000256" key="6">
    <source>
        <dbReference type="ARBA" id="ARBA00022833"/>
    </source>
</evidence>
<proteinExistence type="inferred from homology"/>
<evidence type="ECO:0000256" key="4">
    <source>
        <dbReference type="ARBA" id="ARBA00022764"/>
    </source>
</evidence>